<dbReference type="RefSeq" id="WP_255312555.1">
    <property type="nucleotide sequence ID" value="NZ_FNAB01000002.1"/>
</dbReference>
<keyword evidence="2" id="KW-1185">Reference proteome</keyword>
<evidence type="ECO:0000313" key="2">
    <source>
        <dbReference type="Proteomes" id="UP000199417"/>
    </source>
</evidence>
<dbReference type="EMBL" id="FNAB01000002">
    <property type="protein sequence ID" value="SDD04292.1"/>
    <property type="molecule type" value="Genomic_DNA"/>
</dbReference>
<proteinExistence type="predicted"/>
<name>A0A1G6RI42_9NOCA</name>
<dbReference type="Proteomes" id="UP000199417">
    <property type="component" value="Unassembled WGS sequence"/>
</dbReference>
<reference evidence="1 2" key="1">
    <citation type="submission" date="2016-10" db="EMBL/GenBank/DDBJ databases">
        <authorList>
            <person name="de Groot N.N."/>
        </authorList>
    </citation>
    <scope>NUCLEOTIDE SEQUENCE [LARGE SCALE GENOMIC DNA]</scope>
    <source>
        <strain evidence="1 2">JCM 11308</strain>
    </source>
</reference>
<sequence>MGSIEDVYVAYTYVAGGIDAASSGGLETTLLQLGFSPQSAE</sequence>
<evidence type="ECO:0000313" key="1">
    <source>
        <dbReference type="EMBL" id="SDD04292.1"/>
    </source>
</evidence>
<dbReference type="AlphaFoldDB" id="A0A1G6RI42"/>
<gene>
    <name evidence="1" type="ORF">SAMN05444580_102479</name>
</gene>
<organism evidence="1 2">
    <name type="scientific">Rhodococcus tukisamuensis</name>
    <dbReference type="NCBI Taxonomy" id="168276"/>
    <lineage>
        <taxon>Bacteria</taxon>
        <taxon>Bacillati</taxon>
        <taxon>Actinomycetota</taxon>
        <taxon>Actinomycetes</taxon>
        <taxon>Mycobacteriales</taxon>
        <taxon>Nocardiaceae</taxon>
        <taxon>Rhodococcus</taxon>
    </lineage>
</organism>
<dbReference type="STRING" id="168276.SAMN05444580_102479"/>
<accession>A0A1G6RI42</accession>
<protein>
    <submittedName>
        <fullName evidence="1">Uncharacterized protein</fullName>
    </submittedName>
</protein>